<evidence type="ECO:0000313" key="11">
    <source>
        <dbReference type="EMBL" id="VEF03471.1"/>
    </source>
</evidence>
<reference evidence="11 12" key="1">
    <citation type="submission" date="2018-12" db="EMBL/GenBank/DDBJ databases">
        <authorList>
            <consortium name="Pathogen Informatics"/>
        </authorList>
    </citation>
    <scope>NUCLEOTIDE SEQUENCE [LARGE SCALE GENOMIC DNA]</scope>
    <source>
        <strain evidence="11 12">NCTC10296</strain>
    </source>
</reference>
<name>A0A448DB39_9NEIS</name>
<comment type="similarity">
    <text evidence="6">Belongs to the acetyltransferase family. OlsB subfamily.</text>
</comment>
<dbReference type="GO" id="GO:0006629">
    <property type="term" value="P:lipid metabolic process"/>
    <property type="evidence" value="ECO:0007669"/>
    <property type="project" value="UniProtKB-KW"/>
</dbReference>
<evidence type="ECO:0000313" key="12">
    <source>
        <dbReference type="Proteomes" id="UP000279284"/>
    </source>
</evidence>
<dbReference type="Gene3D" id="3.40.630.30">
    <property type="match status" value="1"/>
</dbReference>
<dbReference type="OrthoDB" id="9787072at2"/>
<keyword evidence="12" id="KW-1185">Reference proteome</keyword>
<dbReference type="EMBL" id="LR134313">
    <property type="protein sequence ID" value="VEF03471.1"/>
    <property type="molecule type" value="Genomic_DNA"/>
</dbReference>
<dbReference type="PANTHER" id="PTHR37323">
    <property type="entry name" value="GCN5-RELATED N-ACETYLTRANSFERASE"/>
    <property type="match status" value="1"/>
</dbReference>
<evidence type="ECO:0000256" key="6">
    <source>
        <dbReference type="ARBA" id="ARBA00038095"/>
    </source>
</evidence>
<proteinExistence type="inferred from homology"/>
<accession>A0A448DB39</accession>
<evidence type="ECO:0000256" key="10">
    <source>
        <dbReference type="ARBA" id="ARBA00047785"/>
    </source>
</evidence>
<dbReference type="RefSeq" id="WP_085416248.1">
    <property type="nucleotide sequence ID" value="NZ_CAUJPY010000020.1"/>
</dbReference>
<dbReference type="AlphaFoldDB" id="A0A448DB39"/>
<organism evidence="11 12">
    <name type="scientific">Neisseria canis</name>
    <dbReference type="NCBI Taxonomy" id="493"/>
    <lineage>
        <taxon>Bacteria</taxon>
        <taxon>Pseudomonadati</taxon>
        <taxon>Pseudomonadota</taxon>
        <taxon>Betaproteobacteria</taxon>
        <taxon>Neisseriales</taxon>
        <taxon>Neisseriaceae</taxon>
        <taxon>Neisseria</taxon>
    </lineage>
</organism>
<dbReference type="SUPFAM" id="SSF55729">
    <property type="entry name" value="Acyl-CoA N-acyltransferases (Nat)"/>
    <property type="match status" value="1"/>
</dbReference>
<comment type="function">
    <text evidence="9">Catalyzes the first step in the biosynthesis of ornithine lipids, which are phosphorus-free membrane lipids. Catalyzes the 3-hydroxyacyl-acyl carrier protein-dependent acylation of ornithine to form lyso-ornithine lipid (LOL).</text>
</comment>
<evidence type="ECO:0000256" key="5">
    <source>
        <dbReference type="ARBA" id="ARBA00023315"/>
    </source>
</evidence>
<protein>
    <recommendedName>
        <fullName evidence="8">L-ornithine N(alpha)-acyltransferase</fullName>
        <ecNumber evidence="7">2.3.2.30</ecNumber>
    </recommendedName>
</protein>
<dbReference type="PANTHER" id="PTHR37323:SF1">
    <property type="entry name" value="L-ORNITHINE N(ALPHA)-ACYLTRANSFERASE"/>
    <property type="match status" value="1"/>
</dbReference>
<evidence type="ECO:0000256" key="4">
    <source>
        <dbReference type="ARBA" id="ARBA00023098"/>
    </source>
</evidence>
<evidence type="ECO:0000256" key="2">
    <source>
        <dbReference type="ARBA" id="ARBA00022516"/>
    </source>
</evidence>
<dbReference type="STRING" id="493.BWD07_04790"/>
<keyword evidence="5" id="KW-0012">Acyltransferase</keyword>
<comment type="catalytic activity">
    <reaction evidence="10">
        <text>a (3R)-hydroxyacyl-[ACP] + L-ornithine = a lyso-ornithine lipid + holo-[ACP] + H(+)</text>
        <dbReference type="Rhea" id="RHEA:20633"/>
        <dbReference type="Rhea" id="RHEA-COMP:9685"/>
        <dbReference type="Rhea" id="RHEA-COMP:9945"/>
        <dbReference type="ChEBI" id="CHEBI:15378"/>
        <dbReference type="ChEBI" id="CHEBI:46911"/>
        <dbReference type="ChEBI" id="CHEBI:64479"/>
        <dbReference type="ChEBI" id="CHEBI:78827"/>
        <dbReference type="ChEBI" id="CHEBI:138482"/>
        <dbReference type="EC" id="2.3.2.30"/>
    </reaction>
    <physiologicalReaction direction="left-to-right" evidence="10">
        <dbReference type="Rhea" id="RHEA:20634"/>
    </physiologicalReaction>
</comment>
<evidence type="ECO:0000256" key="3">
    <source>
        <dbReference type="ARBA" id="ARBA00022679"/>
    </source>
</evidence>
<evidence type="ECO:0000256" key="7">
    <source>
        <dbReference type="ARBA" id="ARBA00039058"/>
    </source>
</evidence>
<keyword evidence="3" id="KW-0808">Transferase</keyword>
<dbReference type="InterPro" id="IPR016181">
    <property type="entry name" value="Acyl_CoA_acyltransferase"/>
</dbReference>
<keyword evidence="4" id="KW-0443">Lipid metabolism</keyword>
<dbReference type="InterPro" id="IPR052351">
    <property type="entry name" value="Ornithine_N-alpha-AT"/>
</dbReference>
<evidence type="ECO:0000256" key="9">
    <source>
        <dbReference type="ARBA" id="ARBA00045724"/>
    </source>
</evidence>
<evidence type="ECO:0000256" key="8">
    <source>
        <dbReference type="ARBA" id="ARBA00039866"/>
    </source>
</evidence>
<keyword evidence="2" id="KW-0444">Lipid biosynthesis</keyword>
<dbReference type="EC" id="2.3.2.30" evidence="7"/>
<dbReference type="Proteomes" id="UP000279284">
    <property type="component" value="Chromosome"/>
</dbReference>
<gene>
    <name evidence="11" type="ORF">NCTC10296_02334</name>
</gene>
<comment type="pathway">
    <text evidence="1">Lipid metabolism.</text>
</comment>
<sequence>MSAHNKFNTTGPKIGLSVRLAETPQEIEAAQRLRYQVFGVEMGAGIKAVDGRDIDKYDEHCQHLLAFNDATGEVIGCYRLLTEEGAKAVGSWYSESEFDLSPLKNILPQTVELGRACIHPDYRHGGLIMLLWSGLVKFMKDYNLRFMTGCGSISTLDGGHQAAGLYHSLKEKYLAPEQWRVRPLNPLKWEQLTPVENPECPALIKGYLKAGAWFCGEPCVDEAFNCADVLILMDITQLNDRYLQRFAPQS</sequence>
<dbReference type="GO" id="GO:0043810">
    <property type="term" value="F:ornithine-acyl [acyl carrier protein] N-acyltransferase activity"/>
    <property type="evidence" value="ECO:0007669"/>
    <property type="project" value="UniProtKB-EC"/>
</dbReference>
<evidence type="ECO:0000256" key="1">
    <source>
        <dbReference type="ARBA" id="ARBA00005189"/>
    </source>
</evidence>
<dbReference type="KEGG" id="nci:NCTC10296_02334"/>
<dbReference type="Pfam" id="PF13444">
    <property type="entry name" value="Acetyltransf_5"/>
    <property type="match status" value="1"/>
</dbReference>